<proteinExistence type="predicted"/>
<keyword evidence="1" id="KW-1185">Reference proteome</keyword>
<organism evidence="1 2">
    <name type="scientific">Ascaris lumbricoides</name>
    <name type="common">Giant roundworm</name>
    <dbReference type="NCBI Taxonomy" id="6252"/>
    <lineage>
        <taxon>Eukaryota</taxon>
        <taxon>Metazoa</taxon>
        <taxon>Ecdysozoa</taxon>
        <taxon>Nematoda</taxon>
        <taxon>Chromadorea</taxon>
        <taxon>Rhabditida</taxon>
        <taxon>Spirurina</taxon>
        <taxon>Ascaridomorpha</taxon>
        <taxon>Ascaridoidea</taxon>
        <taxon>Ascarididae</taxon>
        <taxon>Ascaris</taxon>
    </lineage>
</organism>
<dbReference type="Proteomes" id="UP000036681">
    <property type="component" value="Unplaced"/>
</dbReference>
<dbReference type="AlphaFoldDB" id="A0A0M3HK69"/>
<protein>
    <submittedName>
        <fullName evidence="2">Uncharacterized protein</fullName>
    </submittedName>
</protein>
<name>A0A0M3HK69_ASCLU</name>
<sequence length="87" mass="9881">MKLSKNPEQQRMSLSIMESLFKHSTATSYSWGSVQRIYMNIGPFNKIPLEEKPCIAVPSGKEVFKNSFKCALIKQLATSLFSLPIFH</sequence>
<evidence type="ECO:0000313" key="1">
    <source>
        <dbReference type="Proteomes" id="UP000036681"/>
    </source>
</evidence>
<evidence type="ECO:0000313" key="2">
    <source>
        <dbReference type="WBParaSite" id="ALUE_0000191401-mRNA-1"/>
    </source>
</evidence>
<accession>A0A0M3HK69</accession>
<reference evidence="2" key="1">
    <citation type="submission" date="2017-02" db="UniProtKB">
        <authorList>
            <consortium name="WormBaseParasite"/>
        </authorList>
    </citation>
    <scope>IDENTIFICATION</scope>
</reference>
<dbReference type="WBParaSite" id="ALUE_0000191401-mRNA-1">
    <property type="protein sequence ID" value="ALUE_0000191401-mRNA-1"/>
    <property type="gene ID" value="ALUE_0000191401"/>
</dbReference>